<keyword evidence="3 11" id="KW-0732">Signal</keyword>
<protein>
    <recommendedName>
        <fullName evidence="14">Translocon-associated protein subunit alpha</fullName>
    </recommendedName>
</protein>
<evidence type="ECO:0000256" key="1">
    <source>
        <dbReference type="ARBA" id="ARBA00004115"/>
    </source>
</evidence>
<evidence type="ECO:0000256" key="8">
    <source>
        <dbReference type="ARBA" id="ARBA00038311"/>
    </source>
</evidence>
<dbReference type="EMBL" id="CM032187">
    <property type="protein sequence ID" value="KAG7089832.1"/>
    <property type="molecule type" value="Genomic_DNA"/>
</dbReference>
<keyword evidence="2 10" id="KW-0812">Transmembrane</keyword>
<evidence type="ECO:0000256" key="3">
    <source>
        <dbReference type="ARBA" id="ARBA00022729"/>
    </source>
</evidence>
<dbReference type="Proteomes" id="UP001049176">
    <property type="component" value="Chromosome 7"/>
</dbReference>
<evidence type="ECO:0000256" key="4">
    <source>
        <dbReference type="ARBA" id="ARBA00022824"/>
    </source>
</evidence>
<feature type="transmembrane region" description="Helical" evidence="10">
    <location>
        <begin position="169"/>
        <end position="190"/>
    </location>
</feature>
<dbReference type="PANTHER" id="PTHR12924">
    <property type="entry name" value="TRANSLOCON-ASSOCIATED PROTEIN, ALPHA SUBUNIT"/>
    <property type="match status" value="1"/>
</dbReference>
<comment type="subcellular location">
    <subcellularLocation>
        <location evidence="1">Endoplasmic reticulum membrane</location>
        <topology evidence="1">Single-pass type I membrane protein</topology>
    </subcellularLocation>
</comment>
<dbReference type="PANTHER" id="PTHR12924:SF0">
    <property type="entry name" value="TRANSLOCON-ASSOCIATED PROTEIN SUBUNIT ALPHA"/>
    <property type="match status" value="1"/>
</dbReference>
<evidence type="ECO:0000256" key="10">
    <source>
        <dbReference type="SAM" id="Phobius"/>
    </source>
</evidence>
<proteinExistence type="inferred from homology"/>
<reference evidence="12" key="1">
    <citation type="journal article" date="2021" name="Genome Biol. Evol.">
        <title>The assembled and annotated genome of the fairy-ring fungus Marasmius oreades.</title>
        <authorList>
            <person name="Hiltunen M."/>
            <person name="Ament-Velasquez S.L."/>
            <person name="Johannesson H."/>
        </authorList>
    </citation>
    <scope>NUCLEOTIDE SEQUENCE</scope>
    <source>
        <strain evidence="12">03SP1</strain>
    </source>
</reference>
<comment type="function">
    <text evidence="7">Is probably involved in a pathway contributing to genomic integrity.</text>
</comment>
<evidence type="ECO:0000313" key="13">
    <source>
        <dbReference type="Proteomes" id="UP001049176"/>
    </source>
</evidence>
<feature type="region of interest" description="Disordered" evidence="9">
    <location>
        <begin position="215"/>
        <end position="265"/>
    </location>
</feature>
<keyword evidence="5 10" id="KW-1133">Transmembrane helix</keyword>
<dbReference type="OrthoDB" id="1926781at2759"/>
<evidence type="ECO:0000256" key="9">
    <source>
        <dbReference type="SAM" id="MobiDB-lite"/>
    </source>
</evidence>
<feature type="compositionally biased region" description="Basic residues" evidence="9">
    <location>
        <begin position="225"/>
        <end position="234"/>
    </location>
</feature>
<evidence type="ECO:0000256" key="2">
    <source>
        <dbReference type="ARBA" id="ARBA00022692"/>
    </source>
</evidence>
<evidence type="ECO:0000256" key="7">
    <source>
        <dbReference type="ARBA" id="ARBA00037565"/>
    </source>
</evidence>
<dbReference type="AlphaFoldDB" id="A0A9P7RUC7"/>
<comment type="similarity">
    <text evidence="8">Belongs to the IRC22 family.</text>
</comment>
<dbReference type="InterPro" id="IPR005595">
    <property type="entry name" value="TRAP_alpha"/>
</dbReference>
<evidence type="ECO:0000256" key="11">
    <source>
        <dbReference type="SAM" id="SignalP"/>
    </source>
</evidence>
<keyword evidence="4" id="KW-0256">Endoplasmic reticulum</keyword>
<evidence type="ECO:0008006" key="14">
    <source>
        <dbReference type="Google" id="ProtNLM"/>
    </source>
</evidence>
<evidence type="ECO:0000256" key="6">
    <source>
        <dbReference type="ARBA" id="ARBA00023136"/>
    </source>
</evidence>
<comment type="caution">
    <text evidence="12">The sequence shown here is derived from an EMBL/GenBank/DDBJ whole genome shotgun (WGS) entry which is preliminary data.</text>
</comment>
<evidence type="ECO:0000256" key="5">
    <source>
        <dbReference type="ARBA" id="ARBA00022989"/>
    </source>
</evidence>
<accession>A0A9P7RUC7</accession>
<keyword evidence="13" id="KW-1185">Reference proteome</keyword>
<feature type="signal peptide" evidence="11">
    <location>
        <begin position="1"/>
        <end position="20"/>
    </location>
</feature>
<sequence>MRFLKAAAALCAVYLTAVSAVEVVKEESGNLETDTPDAPETPELVTSIQWPESNPFGHVVNGEKNALSVLIENKTGKNITVLSISGSVHTLETEKFLKNLTALAYNIPLVNDVKIAIPYNFYSEFKPGDLLLNIWVDHLIEDEKERVLVYESVVTIVEPEGSWFDFKLISTYLVVSALLGGLTYVAYLSFVPQSKKSKKANVSVPVSVQATGAGGYQEEWIPEHHKPKTSRKRTGGAVSGTSGDELSGAETSGAEGKKEKTRKRK</sequence>
<name>A0A9P7RUC7_9AGAR</name>
<feature type="chain" id="PRO_5040255868" description="Translocon-associated protein subunit alpha" evidence="11">
    <location>
        <begin position="21"/>
        <end position="265"/>
    </location>
</feature>
<dbReference type="RefSeq" id="XP_043006302.1">
    <property type="nucleotide sequence ID" value="XM_043156515.1"/>
</dbReference>
<dbReference type="KEGG" id="more:E1B28_011479"/>
<dbReference type="GeneID" id="66080554"/>
<evidence type="ECO:0000313" key="12">
    <source>
        <dbReference type="EMBL" id="KAG7089832.1"/>
    </source>
</evidence>
<organism evidence="12 13">
    <name type="scientific">Marasmius oreades</name>
    <name type="common">fairy-ring Marasmius</name>
    <dbReference type="NCBI Taxonomy" id="181124"/>
    <lineage>
        <taxon>Eukaryota</taxon>
        <taxon>Fungi</taxon>
        <taxon>Dikarya</taxon>
        <taxon>Basidiomycota</taxon>
        <taxon>Agaricomycotina</taxon>
        <taxon>Agaricomycetes</taxon>
        <taxon>Agaricomycetidae</taxon>
        <taxon>Agaricales</taxon>
        <taxon>Marasmiineae</taxon>
        <taxon>Marasmiaceae</taxon>
        <taxon>Marasmius</taxon>
    </lineage>
</organism>
<gene>
    <name evidence="12" type="ORF">E1B28_011479</name>
</gene>
<keyword evidence="6 10" id="KW-0472">Membrane</keyword>
<dbReference type="Pfam" id="PF03896">
    <property type="entry name" value="TRAP_alpha"/>
    <property type="match status" value="1"/>
</dbReference>
<dbReference type="GO" id="GO:0005789">
    <property type="term" value="C:endoplasmic reticulum membrane"/>
    <property type="evidence" value="ECO:0007669"/>
    <property type="project" value="UniProtKB-SubCell"/>
</dbReference>